<dbReference type="GO" id="GO:0022857">
    <property type="term" value="F:transmembrane transporter activity"/>
    <property type="evidence" value="ECO:0007669"/>
    <property type="project" value="InterPro"/>
</dbReference>
<feature type="transmembrane region" description="Helical" evidence="6">
    <location>
        <begin position="216"/>
        <end position="237"/>
    </location>
</feature>
<evidence type="ECO:0000256" key="6">
    <source>
        <dbReference type="SAM" id="Phobius"/>
    </source>
</evidence>
<dbReference type="InterPro" id="IPR020846">
    <property type="entry name" value="MFS_dom"/>
</dbReference>
<dbReference type="EMBL" id="JARK01001460">
    <property type="protein sequence ID" value="EYB99245.1"/>
    <property type="molecule type" value="Genomic_DNA"/>
</dbReference>
<evidence type="ECO:0000256" key="4">
    <source>
        <dbReference type="ARBA" id="ARBA00022989"/>
    </source>
</evidence>
<dbReference type="SUPFAM" id="SSF103473">
    <property type="entry name" value="MFS general substrate transporter"/>
    <property type="match status" value="1"/>
</dbReference>
<evidence type="ECO:0000256" key="1">
    <source>
        <dbReference type="ARBA" id="ARBA00004127"/>
    </source>
</evidence>
<feature type="transmembrane region" description="Helical" evidence="6">
    <location>
        <begin position="496"/>
        <end position="516"/>
    </location>
</feature>
<feature type="transmembrane region" description="Helical" evidence="6">
    <location>
        <begin position="257"/>
        <end position="279"/>
    </location>
</feature>
<dbReference type="GO" id="GO:0005765">
    <property type="term" value="C:lysosomal membrane"/>
    <property type="evidence" value="ECO:0007669"/>
    <property type="project" value="TreeGrafter"/>
</dbReference>
<dbReference type="Pfam" id="PF07690">
    <property type="entry name" value="MFS_1"/>
    <property type="match status" value="2"/>
</dbReference>
<evidence type="ECO:0000256" key="2">
    <source>
        <dbReference type="ARBA" id="ARBA00022448"/>
    </source>
</evidence>
<feature type="domain" description="Major facilitator superfamily (MFS) profile" evidence="7">
    <location>
        <begin position="84"/>
        <end position="525"/>
    </location>
</feature>
<feature type="transmembrane region" description="Helical" evidence="6">
    <location>
        <begin position="342"/>
        <end position="366"/>
    </location>
</feature>
<feature type="transmembrane region" description="Helical" evidence="6">
    <location>
        <begin position="121"/>
        <end position="143"/>
    </location>
</feature>
<dbReference type="CDD" id="cd17326">
    <property type="entry name" value="MFS_MFSD8"/>
    <property type="match status" value="1"/>
</dbReference>
<dbReference type="AlphaFoldDB" id="A0A016T971"/>
<keyword evidence="3 6" id="KW-0812">Transmembrane</keyword>
<dbReference type="PANTHER" id="PTHR23510">
    <property type="entry name" value="INNER MEMBRANE TRANSPORT PROTEIN YAJR"/>
    <property type="match status" value="1"/>
</dbReference>
<keyword evidence="9" id="KW-1185">Reference proteome</keyword>
<comment type="caution">
    <text evidence="8">The sequence shown here is derived from an EMBL/GenBank/DDBJ whole genome shotgun (WGS) entry which is preliminary data.</text>
</comment>
<dbReference type="InterPro" id="IPR011701">
    <property type="entry name" value="MFS"/>
</dbReference>
<keyword evidence="4 6" id="KW-1133">Transmembrane helix</keyword>
<feature type="transmembrane region" description="Helical" evidence="6">
    <location>
        <begin position="155"/>
        <end position="174"/>
    </location>
</feature>
<dbReference type="OrthoDB" id="370281at2759"/>
<keyword evidence="2" id="KW-0813">Transport</keyword>
<evidence type="ECO:0000313" key="8">
    <source>
        <dbReference type="EMBL" id="EYB99245.1"/>
    </source>
</evidence>
<evidence type="ECO:0000259" key="7">
    <source>
        <dbReference type="PROSITE" id="PS50850"/>
    </source>
</evidence>
<feature type="transmembrane region" description="Helical" evidence="6">
    <location>
        <begin position="85"/>
        <end position="109"/>
    </location>
</feature>
<feature type="transmembrane region" description="Helical" evidence="6">
    <location>
        <begin position="180"/>
        <end position="204"/>
    </location>
</feature>
<gene>
    <name evidence="8" type="primary">Acey_s0124.g1240</name>
    <name evidence="8" type="ORF">Y032_0124g1240</name>
</gene>
<feature type="transmembrane region" description="Helical" evidence="6">
    <location>
        <begin position="435"/>
        <end position="458"/>
    </location>
</feature>
<dbReference type="Gene3D" id="1.20.1250.20">
    <property type="entry name" value="MFS general substrate transporter like domains"/>
    <property type="match status" value="1"/>
</dbReference>
<evidence type="ECO:0000256" key="3">
    <source>
        <dbReference type="ARBA" id="ARBA00022692"/>
    </source>
</evidence>
<protein>
    <recommendedName>
        <fullName evidence="7">Major facilitator superfamily (MFS) profile domain-containing protein</fullName>
    </recommendedName>
</protein>
<keyword evidence="5 6" id="KW-0472">Membrane</keyword>
<dbReference type="Proteomes" id="UP000024635">
    <property type="component" value="Unassembled WGS sequence"/>
</dbReference>
<dbReference type="STRING" id="53326.A0A016T971"/>
<organism evidence="8 9">
    <name type="scientific">Ancylostoma ceylanicum</name>
    <dbReference type="NCBI Taxonomy" id="53326"/>
    <lineage>
        <taxon>Eukaryota</taxon>
        <taxon>Metazoa</taxon>
        <taxon>Ecdysozoa</taxon>
        <taxon>Nematoda</taxon>
        <taxon>Chromadorea</taxon>
        <taxon>Rhabditida</taxon>
        <taxon>Rhabditina</taxon>
        <taxon>Rhabditomorpha</taxon>
        <taxon>Strongyloidea</taxon>
        <taxon>Ancylostomatidae</taxon>
        <taxon>Ancylostomatinae</taxon>
        <taxon>Ancylostoma</taxon>
    </lineage>
</organism>
<comment type="subcellular location">
    <subcellularLocation>
        <location evidence="1">Endomembrane system</location>
        <topology evidence="1">Multi-pass membrane protein</topology>
    </subcellularLocation>
</comment>
<accession>A0A016T971</accession>
<dbReference type="InterPro" id="IPR051068">
    <property type="entry name" value="MFS_Domain-Containing_Protein"/>
</dbReference>
<name>A0A016T971_9BILA</name>
<sequence length="535" mass="58641">MGSAHPHALQSARFAVMLCRGLAATQSIDRNLSIDCKDPLIALQGKLRYLLMSIKCEQVPLSDRKSEKPSEVQQRSTTTTPWTSIYIAGGCGFVQVAQASIYLSSMWPYLRKLNPDASEAFFGYVVALYSFGQCISAPVFGYWSNRIDQVRLPLLVGYASMFVGNSLYLCMQFFKASQVGYVMMLSRFIIGSGTGNMALLRAYVSSASSIQHRSRAIACVSAGIATGTLIGPALQLLLTPLGPEGIILLPFFRLNMYNAPAVVSILLNVGGFMTILLIFEEKYLERKSSAGNKLDDIAEPSMIAASVCVATRFIQIFSQNTVETIGSAFSMLMFSFNKEESVAANASAHLAAGIVGAVLYFLYIFFDLSKLVPLRLSAVLSLCTFAALFLFTYPWNFLPNSVEIPYNGSDAGCAADRFTWCGQLPAVSQWVYYPLYVLVFGLAVSVMNISVITIFSEIFGSRKQGTHQGIFQMSGSIGRLVAPIVISTLYTKYGPSVPWTLEIFLISVVILLWIVFRKKMAPVREGEAAERVTTN</sequence>
<dbReference type="InterPro" id="IPR036259">
    <property type="entry name" value="MFS_trans_sf"/>
</dbReference>
<evidence type="ECO:0000256" key="5">
    <source>
        <dbReference type="ARBA" id="ARBA00023136"/>
    </source>
</evidence>
<dbReference type="PANTHER" id="PTHR23510:SF3">
    <property type="entry name" value="MAJOR FACILITATOR SUPERFAMILY DOMAIN-CONTAINING PROTEIN 8"/>
    <property type="match status" value="1"/>
</dbReference>
<evidence type="ECO:0000313" key="9">
    <source>
        <dbReference type="Proteomes" id="UP000024635"/>
    </source>
</evidence>
<dbReference type="PROSITE" id="PS50850">
    <property type="entry name" value="MFS"/>
    <property type="match status" value="1"/>
</dbReference>
<proteinExistence type="predicted"/>
<dbReference type="GO" id="GO:0012505">
    <property type="term" value="C:endomembrane system"/>
    <property type="evidence" value="ECO:0007669"/>
    <property type="project" value="UniProtKB-SubCell"/>
</dbReference>
<reference evidence="9" key="1">
    <citation type="journal article" date="2015" name="Nat. Genet.">
        <title>The genome and transcriptome of the zoonotic hookworm Ancylostoma ceylanicum identify infection-specific gene families.</title>
        <authorList>
            <person name="Schwarz E.M."/>
            <person name="Hu Y."/>
            <person name="Antoshechkin I."/>
            <person name="Miller M.M."/>
            <person name="Sternberg P.W."/>
            <person name="Aroian R.V."/>
        </authorList>
    </citation>
    <scope>NUCLEOTIDE SEQUENCE</scope>
    <source>
        <strain evidence="9">HY135</strain>
    </source>
</reference>
<feature type="transmembrane region" description="Helical" evidence="6">
    <location>
        <begin position="378"/>
        <end position="395"/>
    </location>
</feature>